<protein>
    <recommendedName>
        <fullName evidence="4">Extracellular protein</fullName>
    </recommendedName>
</protein>
<sequence>MRYLKKLFAFGMILLLSFCIPNHKIYGQTNNPVTNVDLKRNIQLQTGSNQIKGAIYDTNESGSVAYTLVVKNQQSVLLKKVIILNQAFTAKLSRPLRSSDRITLSLQDKAGRNLTGATQIKPAQWQVLNKPKTKIKTSNWSNVFQNSRTTPKKYRIIQAPDTGISYLKKPTYIAAKSKFSTLRATSRSVSPIKGYQTALLLPTVSTKLVNWQLPQGSVMNGRYLYVVYESQQRKNYGRIVRYDIQQLQGLGVWQTGQADMLRRIENRINHHQFATTNDDRLLQAIKIGPEFYMGHGQAVAYNVQDNRIWMIALAKKSRQQRLIRIKLDMLYPSDQHQFIFRDTKTHQSFHGEQTLSIDGDGNVAIVSMISNQTKKSFAAKNIKVGDLMLYRGAVSHGKLRLYMSRTLIRQKPGYFGQFLSINNNTDQLFYLTDGAYYAIPASRWANGELQKSDIKSGVYVSPKQSTREFESQVWDNNGRSYLVVNRGAEIMHEIQ</sequence>
<proteinExistence type="predicted"/>
<evidence type="ECO:0000313" key="2">
    <source>
        <dbReference type="EMBL" id="MDF8370343.1"/>
    </source>
</evidence>
<gene>
    <name evidence="2" type="ORF">G9403_01545</name>
</gene>
<feature type="signal peptide" evidence="1">
    <location>
        <begin position="1"/>
        <end position="24"/>
    </location>
</feature>
<evidence type="ECO:0008006" key="4">
    <source>
        <dbReference type="Google" id="ProtNLM"/>
    </source>
</evidence>
<accession>A0ABD4XGT5</accession>
<dbReference type="RefSeq" id="WP_277361868.1">
    <property type="nucleotide sequence ID" value="NZ_JAANXN010000002.1"/>
</dbReference>
<organism evidence="2 3">
    <name type="scientific">Weissella paramesenteroides</name>
    <name type="common">Leuconostoc paramesenteroides</name>
    <dbReference type="NCBI Taxonomy" id="1249"/>
    <lineage>
        <taxon>Bacteria</taxon>
        <taxon>Bacillati</taxon>
        <taxon>Bacillota</taxon>
        <taxon>Bacilli</taxon>
        <taxon>Lactobacillales</taxon>
        <taxon>Lactobacillaceae</taxon>
        <taxon>Weissella</taxon>
    </lineage>
</organism>
<evidence type="ECO:0000256" key="1">
    <source>
        <dbReference type="SAM" id="SignalP"/>
    </source>
</evidence>
<dbReference type="EMBL" id="JAANXN010000002">
    <property type="protein sequence ID" value="MDF8370343.1"/>
    <property type="molecule type" value="Genomic_DNA"/>
</dbReference>
<dbReference type="Proteomes" id="UP001215461">
    <property type="component" value="Unassembled WGS sequence"/>
</dbReference>
<reference evidence="2 3" key="1">
    <citation type="submission" date="2020-03" db="EMBL/GenBank/DDBJ databases">
        <title>Comparative genomics of Weissella paramesenteroides.</title>
        <authorList>
            <person name="Kant R."/>
            <person name="Takala T."/>
            <person name="Saris P."/>
        </authorList>
    </citation>
    <scope>NUCLEOTIDE SEQUENCE [LARGE SCALE GENOMIC DNA]</scope>
    <source>
        <strain evidence="2 3">SJ27-4</strain>
    </source>
</reference>
<comment type="caution">
    <text evidence="2">The sequence shown here is derived from an EMBL/GenBank/DDBJ whole genome shotgun (WGS) entry which is preliminary data.</text>
</comment>
<keyword evidence="1" id="KW-0732">Signal</keyword>
<name>A0ABD4XGT5_WEIPA</name>
<feature type="chain" id="PRO_5044813715" description="Extracellular protein" evidence="1">
    <location>
        <begin position="25"/>
        <end position="495"/>
    </location>
</feature>
<evidence type="ECO:0000313" key="3">
    <source>
        <dbReference type="Proteomes" id="UP001215461"/>
    </source>
</evidence>
<dbReference type="AlphaFoldDB" id="A0ABD4XGT5"/>